<dbReference type="AlphaFoldDB" id="A0A9W6JQ85"/>
<evidence type="ECO:0000313" key="2">
    <source>
        <dbReference type="Proteomes" id="UP001143309"/>
    </source>
</evidence>
<comment type="caution">
    <text evidence="1">The sequence shown here is derived from an EMBL/GenBank/DDBJ whole genome shotgun (WGS) entry which is preliminary data.</text>
</comment>
<dbReference type="RefSeq" id="WP_271202225.1">
    <property type="nucleotide sequence ID" value="NZ_BSFL01000005.1"/>
</dbReference>
<gene>
    <name evidence="1" type="ORF">GCM10008174_34920</name>
</gene>
<name>A0A9W6JQ85_9HYPH</name>
<dbReference type="Proteomes" id="UP001143309">
    <property type="component" value="Unassembled WGS sequence"/>
</dbReference>
<sequence length="211" mass="23881">MLVDAPVIRPIPDYDGKQSFRERQRRRQKDLDRLSREVHAVIQALPQYQLRDCDFEGAAERLKSLIGSTELIPIPVRGPRGVMVVVVAPNRIWYDAEIRKRLWLLRKSSAPKADKTVRLLTQRWIRRRPFLDNCKLVARYASLSVAASDRFSVLTLVREDPLATLEDCAAVIMAPDPVGVVLALVAGGLLSINFETPITPMSSISERQVER</sequence>
<protein>
    <submittedName>
        <fullName evidence="1">Uncharacterized protein</fullName>
    </submittedName>
</protein>
<dbReference type="EMBL" id="BSFL01000005">
    <property type="protein sequence ID" value="GLK81751.1"/>
    <property type="molecule type" value="Genomic_DNA"/>
</dbReference>
<organism evidence="1 2">
    <name type="scientific">Methylopila turkensis</name>
    <dbReference type="NCBI Taxonomy" id="1437816"/>
    <lineage>
        <taxon>Bacteria</taxon>
        <taxon>Pseudomonadati</taxon>
        <taxon>Pseudomonadota</taxon>
        <taxon>Alphaproteobacteria</taxon>
        <taxon>Hyphomicrobiales</taxon>
        <taxon>Methylopilaceae</taxon>
        <taxon>Methylopila</taxon>
    </lineage>
</organism>
<accession>A0A9W6JQ85</accession>
<proteinExistence type="predicted"/>
<reference evidence="1" key="1">
    <citation type="journal article" date="2014" name="Int. J. Syst. Evol. Microbiol.">
        <title>Complete genome sequence of Corynebacterium casei LMG S-19264T (=DSM 44701T), isolated from a smear-ripened cheese.</title>
        <authorList>
            <consortium name="US DOE Joint Genome Institute (JGI-PGF)"/>
            <person name="Walter F."/>
            <person name="Albersmeier A."/>
            <person name="Kalinowski J."/>
            <person name="Ruckert C."/>
        </authorList>
    </citation>
    <scope>NUCLEOTIDE SEQUENCE</scope>
    <source>
        <strain evidence="1">VKM B-2748</strain>
    </source>
</reference>
<reference evidence="1" key="2">
    <citation type="submission" date="2023-01" db="EMBL/GenBank/DDBJ databases">
        <authorList>
            <person name="Sun Q."/>
            <person name="Evtushenko L."/>
        </authorList>
    </citation>
    <scope>NUCLEOTIDE SEQUENCE</scope>
    <source>
        <strain evidence="1">VKM B-2748</strain>
    </source>
</reference>
<evidence type="ECO:0000313" key="1">
    <source>
        <dbReference type="EMBL" id="GLK81751.1"/>
    </source>
</evidence>
<keyword evidence="2" id="KW-1185">Reference proteome</keyword>